<organism evidence="2 3">
    <name type="scientific">Brachyspira innocens</name>
    <dbReference type="NCBI Taxonomy" id="13264"/>
    <lineage>
        <taxon>Bacteria</taxon>
        <taxon>Pseudomonadati</taxon>
        <taxon>Spirochaetota</taxon>
        <taxon>Spirochaetia</taxon>
        <taxon>Brachyspirales</taxon>
        <taxon>Brachyspiraceae</taxon>
        <taxon>Brachyspira</taxon>
    </lineage>
</organism>
<accession>A0ABT8YWR2</accession>
<keyword evidence="1" id="KW-0175">Coiled coil</keyword>
<sequence length="182" mass="21366">LFDKLFNKSIEFYKAHNTQNTLSLYKSMEYNTDLLKLLFENRAEYKNAYEALENILDDNKLKAIKPSIEKIKLYSFEKSIDNLNSKTICIEYEAEDAVIIDNIHDDKVYGKNAKFITKDDDIKYESLLYIFASEENNILKAILLKSPSIKAIYFSNDFDDEDIEIIKRIINNDNIKLYKSDN</sequence>
<feature type="coiled-coil region" evidence="1">
    <location>
        <begin position="35"/>
        <end position="62"/>
    </location>
</feature>
<keyword evidence="3" id="KW-1185">Reference proteome</keyword>
<protein>
    <submittedName>
        <fullName evidence="2">Uncharacterized protein</fullName>
    </submittedName>
</protein>
<feature type="non-terminal residue" evidence="2">
    <location>
        <position position="1"/>
    </location>
</feature>
<comment type="caution">
    <text evidence="2">The sequence shown here is derived from an EMBL/GenBank/DDBJ whole genome shotgun (WGS) entry which is preliminary data.</text>
</comment>
<proteinExistence type="predicted"/>
<reference evidence="2" key="1">
    <citation type="submission" date="2023-07" db="EMBL/GenBank/DDBJ databases">
        <title>Mucosal microbiota of week-old chicken and adult hens.</title>
        <authorList>
            <person name="Volf J."/>
            <person name="Karasova D."/>
            <person name="Crhanova M."/>
            <person name="Faldynova M."/>
            <person name="Prikrylova H."/>
            <person name="Zeman M."/>
            <person name="Babak V."/>
            <person name="Rajova J."/>
            <person name="Rychlik I."/>
        </authorList>
    </citation>
    <scope>NUCLEOTIDE SEQUENCE</scope>
    <source>
        <strain evidence="2">ET902</strain>
    </source>
</reference>
<evidence type="ECO:0000256" key="1">
    <source>
        <dbReference type="SAM" id="Coils"/>
    </source>
</evidence>
<evidence type="ECO:0000313" key="2">
    <source>
        <dbReference type="EMBL" id="MDO7019935.1"/>
    </source>
</evidence>
<gene>
    <name evidence="2" type="ORF">Q5M86_04005</name>
</gene>
<dbReference type="EMBL" id="JAUPBM010000033">
    <property type="protein sequence ID" value="MDO7019935.1"/>
    <property type="molecule type" value="Genomic_DNA"/>
</dbReference>
<name>A0ABT8YWR2_9SPIR</name>
<dbReference type="Proteomes" id="UP001175147">
    <property type="component" value="Unassembled WGS sequence"/>
</dbReference>
<evidence type="ECO:0000313" key="3">
    <source>
        <dbReference type="Proteomes" id="UP001175147"/>
    </source>
</evidence>